<dbReference type="Proteomes" id="UP000298327">
    <property type="component" value="Unassembled WGS sequence"/>
</dbReference>
<name>A0A4Y9YAA5_9AGAM</name>
<protein>
    <submittedName>
        <fullName evidence="2">Uncharacterized protein</fullName>
    </submittedName>
</protein>
<keyword evidence="3" id="KW-1185">Reference proteome</keyword>
<dbReference type="AlphaFoldDB" id="A0A4Y9YAA5"/>
<feature type="region of interest" description="Disordered" evidence="1">
    <location>
        <begin position="97"/>
        <end position="143"/>
    </location>
</feature>
<dbReference type="EMBL" id="SEOQ01000678">
    <property type="protein sequence ID" value="TFY58497.1"/>
    <property type="molecule type" value="Genomic_DNA"/>
</dbReference>
<dbReference type="STRING" id="205917.A0A4Y9YAA5"/>
<sequence>MFTVKATYRSETRKFSFPESTFPSYAQLYDQLYRVFPISNSYYISRLLFSSNPSSPSSRILIGSEAHNSEEYETHIAPYKEREWPGALLRFSVYDETPHKMPNGKEKDDEPVGAEDTASESKDAASQDDTGPGASQPRPRVYQGGNSALRWSVQMNPEQVHINGTGEFTLLGTAGQPRERSWHWASNGAGSASPNVGNRPASPSAAAQLHPDPQSHQHKRPYRHSYYHYHPHHREHLNRS</sequence>
<feature type="non-terminal residue" evidence="2">
    <location>
        <position position="240"/>
    </location>
</feature>
<feature type="region of interest" description="Disordered" evidence="1">
    <location>
        <begin position="169"/>
        <end position="240"/>
    </location>
</feature>
<feature type="compositionally biased region" description="Basic residues" evidence="1">
    <location>
        <begin position="216"/>
        <end position="240"/>
    </location>
</feature>
<organism evidence="2 3">
    <name type="scientific">Dentipellis fragilis</name>
    <dbReference type="NCBI Taxonomy" id="205917"/>
    <lineage>
        <taxon>Eukaryota</taxon>
        <taxon>Fungi</taxon>
        <taxon>Dikarya</taxon>
        <taxon>Basidiomycota</taxon>
        <taxon>Agaricomycotina</taxon>
        <taxon>Agaricomycetes</taxon>
        <taxon>Russulales</taxon>
        <taxon>Hericiaceae</taxon>
        <taxon>Dentipellis</taxon>
    </lineage>
</organism>
<evidence type="ECO:0000256" key="1">
    <source>
        <dbReference type="SAM" id="MobiDB-lite"/>
    </source>
</evidence>
<comment type="caution">
    <text evidence="2">The sequence shown here is derived from an EMBL/GenBank/DDBJ whole genome shotgun (WGS) entry which is preliminary data.</text>
</comment>
<feature type="compositionally biased region" description="Basic and acidic residues" evidence="1">
    <location>
        <begin position="97"/>
        <end position="110"/>
    </location>
</feature>
<accession>A0A4Y9YAA5</accession>
<evidence type="ECO:0000313" key="3">
    <source>
        <dbReference type="Proteomes" id="UP000298327"/>
    </source>
</evidence>
<gene>
    <name evidence="2" type="ORF">EVG20_g8130</name>
</gene>
<reference evidence="2 3" key="1">
    <citation type="submission" date="2019-02" db="EMBL/GenBank/DDBJ databases">
        <title>Genome sequencing of the rare red list fungi Dentipellis fragilis.</title>
        <authorList>
            <person name="Buettner E."/>
            <person name="Kellner H."/>
        </authorList>
    </citation>
    <scope>NUCLEOTIDE SEQUENCE [LARGE SCALE GENOMIC DNA]</scope>
    <source>
        <strain evidence="2 3">DSM 105465</strain>
    </source>
</reference>
<evidence type="ECO:0000313" key="2">
    <source>
        <dbReference type="EMBL" id="TFY58497.1"/>
    </source>
</evidence>
<proteinExistence type="predicted"/>
<dbReference type="OrthoDB" id="3267760at2759"/>